<comment type="similarity">
    <text evidence="2">Belongs to the NAD(P)-dependent epimerase/dehydratase family. Dihydroflavonol-4-reductase subfamily.</text>
</comment>
<evidence type="ECO:0000256" key="3">
    <source>
        <dbReference type="SAM" id="MobiDB-lite"/>
    </source>
</evidence>
<sequence length="390" mass="41516">MTDCIRGVQTALELRPRHQGKWRSAAKSKQGFVGSCTLVRLLQAGYRVRAAVRSEAKIGSVLSRPQIQALNPGARLTFTIVPDITAPGAYDHAVGGATHIIHIASPLASGGNGVPLDQHDAHFIQPAVHGTLNLLEAARLGGAVRRVVITSSFVALVPMDELDGTRTRDPQRPIGPDDRIPFAAGPYESEFAAYAASKVAALQQAEAWIARERPPFDAVHLHPGFVLGRNDTATTAAQAMQGTNSVVLALLLGKRFGPYAGATAHADDVARAHVAALDPTVPGNQSYILSQPARWNDAVDIAARAFPDALKTRLLVKGGSVKTTHLPIDASLTEATFGFEFASYETQVKSVVDQFLELRLRQRKGAQLNPANTLESSEKKGVSTNVSAVA</sequence>
<dbReference type="Gene3D" id="3.40.50.720">
    <property type="entry name" value="NAD(P)-binding Rossmann-like Domain"/>
    <property type="match status" value="1"/>
</dbReference>
<dbReference type="InterPro" id="IPR001509">
    <property type="entry name" value="Epimerase_deHydtase"/>
</dbReference>
<evidence type="ECO:0000256" key="2">
    <source>
        <dbReference type="ARBA" id="ARBA00023445"/>
    </source>
</evidence>
<dbReference type="InterPro" id="IPR050425">
    <property type="entry name" value="NAD(P)_dehydrat-like"/>
</dbReference>
<evidence type="ECO:0000256" key="1">
    <source>
        <dbReference type="ARBA" id="ARBA00023002"/>
    </source>
</evidence>
<dbReference type="SUPFAM" id="SSF51735">
    <property type="entry name" value="NAD(P)-binding Rossmann-fold domains"/>
    <property type="match status" value="1"/>
</dbReference>
<dbReference type="AlphaFoldDB" id="A0AAN6UFN2"/>
<keyword evidence="6" id="KW-1185">Reference proteome</keyword>
<dbReference type="PANTHER" id="PTHR10366">
    <property type="entry name" value="NAD DEPENDENT EPIMERASE/DEHYDRATASE"/>
    <property type="match status" value="1"/>
</dbReference>
<evidence type="ECO:0000259" key="4">
    <source>
        <dbReference type="Pfam" id="PF01370"/>
    </source>
</evidence>
<feature type="region of interest" description="Disordered" evidence="3">
    <location>
        <begin position="369"/>
        <end position="390"/>
    </location>
</feature>
<feature type="domain" description="NAD-dependent epimerase/dehydratase" evidence="4">
    <location>
        <begin position="30"/>
        <end position="279"/>
    </location>
</feature>
<gene>
    <name evidence="5" type="ORF">BT67DRAFT_90699</name>
</gene>
<protein>
    <submittedName>
        <fullName evidence="5">NAD(P)-binding protein</fullName>
    </submittedName>
</protein>
<name>A0AAN6UFN2_9PEZI</name>
<comment type="caution">
    <text evidence="5">The sequence shown here is derived from an EMBL/GenBank/DDBJ whole genome shotgun (WGS) entry which is preliminary data.</text>
</comment>
<dbReference type="GO" id="GO:0016616">
    <property type="term" value="F:oxidoreductase activity, acting on the CH-OH group of donors, NAD or NADP as acceptor"/>
    <property type="evidence" value="ECO:0007669"/>
    <property type="project" value="TreeGrafter"/>
</dbReference>
<dbReference type="PANTHER" id="PTHR10366:SF564">
    <property type="entry name" value="STEROL-4-ALPHA-CARBOXYLATE 3-DEHYDROGENASE, DECARBOXYLATING"/>
    <property type="match status" value="1"/>
</dbReference>
<dbReference type="InterPro" id="IPR036291">
    <property type="entry name" value="NAD(P)-bd_dom_sf"/>
</dbReference>
<reference evidence="5" key="1">
    <citation type="journal article" date="2023" name="Mol. Phylogenet. Evol.">
        <title>Genome-scale phylogeny and comparative genomics of the fungal order Sordariales.</title>
        <authorList>
            <person name="Hensen N."/>
            <person name="Bonometti L."/>
            <person name="Westerberg I."/>
            <person name="Brannstrom I.O."/>
            <person name="Guillou S."/>
            <person name="Cros-Aarteil S."/>
            <person name="Calhoun S."/>
            <person name="Haridas S."/>
            <person name="Kuo A."/>
            <person name="Mondo S."/>
            <person name="Pangilinan J."/>
            <person name="Riley R."/>
            <person name="LaButti K."/>
            <person name="Andreopoulos B."/>
            <person name="Lipzen A."/>
            <person name="Chen C."/>
            <person name="Yan M."/>
            <person name="Daum C."/>
            <person name="Ng V."/>
            <person name="Clum A."/>
            <person name="Steindorff A."/>
            <person name="Ohm R.A."/>
            <person name="Martin F."/>
            <person name="Silar P."/>
            <person name="Natvig D.O."/>
            <person name="Lalanne C."/>
            <person name="Gautier V."/>
            <person name="Ament-Velasquez S.L."/>
            <person name="Kruys A."/>
            <person name="Hutchinson M.I."/>
            <person name="Powell A.J."/>
            <person name="Barry K."/>
            <person name="Miller A.N."/>
            <person name="Grigoriev I.V."/>
            <person name="Debuchy R."/>
            <person name="Gladieux P."/>
            <person name="Hiltunen Thoren M."/>
            <person name="Johannesson H."/>
        </authorList>
    </citation>
    <scope>NUCLEOTIDE SEQUENCE</scope>
    <source>
        <strain evidence="5">CBS 123565</strain>
    </source>
</reference>
<organism evidence="5 6">
    <name type="scientific">Trichocladium antarcticum</name>
    <dbReference type="NCBI Taxonomy" id="1450529"/>
    <lineage>
        <taxon>Eukaryota</taxon>
        <taxon>Fungi</taxon>
        <taxon>Dikarya</taxon>
        <taxon>Ascomycota</taxon>
        <taxon>Pezizomycotina</taxon>
        <taxon>Sordariomycetes</taxon>
        <taxon>Sordariomycetidae</taxon>
        <taxon>Sordariales</taxon>
        <taxon>Chaetomiaceae</taxon>
        <taxon>Trichocladium</taxon>
    </lineage>
</organism>
<evidence type="ECO:0000313" key="6">
    <source>
        <dbReference type="Proteomes" id="UP001304895"/>
    </source>
</evidence>
<dbReference type="EMBL" id="MU853419">
    <property type="protein sequence ID" value="KAK4132103.1"/>
    <property type="molecule type" value="Genomic_DNA"/>
</dbReference>
<proteinExistence type="inferred from homology"/>
<keyword evidence="1" id="KW-0560">Oxidoreductase</keyword>
<accession>A0AAN6UFN2</accession>
<dbReference type="Proteomes" id="UP001304895">
    <property type="component" value="Unassembled WGS sequence"/>
</dbReference>
<reference evidence="5" key="2">
    <citation type="submission" date="2023-05" db="EMBL/GenBank/DDBJ databases">
        <authorList>
            <consortium name="Lawrence Berkeley National Laboratory"/>
            <person name="Steindorff A."/>
            <person name="Hensen N."/>
            <person name="Bonometti L."/>
            <person name="Westerberg I."/>
            <person name="Brannstrom I.O."/>
            <person name="Guillou S."/>
            <person name="Cros-Aarteil S."/>
            <person name="Calhoun S."/>
            <person name="Haridas S."/>
            <person name="Kuo A."/>
            <person name="Mondo S."/>
            <person name="Pangilinan J."/>
            <person name="Riley R."/>
            <person name="Labutti K."/>
            <person name="Andreopoulos B."/>
            <person name="Lipzen A."/>
            <person name="Chen C."/>
            <person name="Yanf M."/>
            <person name="Daum C."/>
            <person name="Ng V."/>
            <person name="Clum A."/>
            <person name="Ohm R."/>
            <person name="Martin F."/>
            <person name="Silar P."/>
            <person name="Natvig D."/>
            <person name="Lalanne C."/>
            <person name="Gautier V."/>
            <person name="Ament-Velasquez S.L."/>
            <person name="Kruys A."/>
            <person name="Hutchinson M.I."/>
            <person name="Powell A.J."/>
            <person name="Barry K."/>
            <person name="Miller A.N."/>
            <person name="Grigoriev I.V."/>
            <person name="Debuchy R."/>
            <person name="Gladieux P."/>
            <person name="Thoren M.H."/>
            <person name="Johannesson H."/>
        </authorList>
    </citation>
    <scope>NUCLEOTIDE SEQUENCE</scope>
    <source>
        <strain evidence="5">CBS 123565</strain>
    </source>
</reference>
<evidence type="ECO:0000313" key="5">
    <source>
        <dbReference type="EMBL" id="KAK4132103.1"/>
    </source>
</evidence>
<dbReference type="Pfam" id="PF01370">
    <property type="entry name" value="Epimerase"/>
    <property type="match status" value="1"/>
</dbReference>